<name>A0A9P4WVP5_9PLEO</name>
<dbReference type="EMBL" id="SWKV01000012">
    <property type="protein sequence ID" value="KAF3043443.1"/>
    <property type="molecule type" value="Genomic_DNA"/>
</dbReference>
<dbReference type="AlphaFoldDB" id="A0A9P4WVP5"/>
<proteinExistence type="predicted"/>
<gene>
    <name evidence="2" type="ORF">E8E12_008020</name>
</gene>
<sequence length="330" mass="36279">MGQPRKRRREGEDVTPAEQPATTQHGHDSSLNGFTPQPSFSSFGLISPPEFADLPSGNEVYAQAQLDPSLVGIYGPSPPMTNLDFGHTPPIDPTLWDPLVTTGTQTGYQPASQDTPPDQTAMGPCTCLSLTYLTLTDLQTVPTFSFPQVIIPLRKAMTSISSLTHCPICPLDPFSAIQNVSSIVSLFKAIVERFSKVLHEIDRECERLRTTGGKKPYRIGDNNPHLAHLHTGTLDCPMGFNVELEPDVWRTLVKTALKGEVEGGGSNPTPLKQLVEQAEARQRKWHSDKEFLGEEGRRLWPGKECDQDNGVCESLGSAHIRRAIESLDWS</sequence>
<comment type="caution">
    <text evidence="2">The sequence shown here is derived from an EMBL/GenBank/DDBJ whole genome shotgun (WGS) entry which is preliminary data.</text>
</comment>
<feature type="region of interest" description="Disordered" evidence="1">
    <location>
        <begin position="1"/>
        <end position="46"/>
    </location>
</feature>
<keyword evidence="3" id="KW-1185">Reference proteome</keyword>
<evidence type="ECO:0000256" key="1">
    <source>
        <dbReference type="SAM" id="MobiDB-lite"/>
    </source>
</evidence>
<dbReference type="Proteomes" id="UP000758155">
    <property type="component" value="Unassembled WGS sequence"/>
</dbReference>
<organism evidence="2 3">
    <name type="scientific">Didymella heteroderae</name>
    <dbReference type="NCBI Taxonomy" id="1769908"/>
    <lineage>
        <taxon>Eukaryota</taxon>
        <taxon>Fungi</taxon>
        <taxon>Dikarya</taxon>
        <taxon>Ascomycota</taxon>
        <taxon>Pezizomycotina</taxon>
        <taxon>Dothideomycetes</taxon>
        <taxon>Pleosporomycetidae</taxon>
        <taxon>Pleosporales</taxon>
        <taxon>Pleosporineae</taxon>
        <taxon>Didymellaceae</taxon>
        <taxon>Didymella</taxon>
    </lineage>
</organism>
<evidence type="ECO:0000313" key="3">
    <source>
        <dbReference type="Proteomes" id="UP000758155"/>
    </source>
</evidence>
<reference evidence="2" key="1">
    <citation type="submission" date="2019-04" db="EMBL/GenBank/DDBJ databases">
        <title>Sequencing of skin fungus with MAO and IRED activity.</title>
        <authorList>
            <person name="Marsaioli A.J."/>
            <person name="Bonatto J.M.C."/>
            <person name="Reis Junior O."/>
        </authorList>
    </citation>
    <scope>NUCLEOTIDE SEQUENCE</scope>
    <source>
        <strain evidence="2">28M1</strain>
    </source>
</reference>
<accession>A0A9P4WVP5</accession>
<protein>
    <submittedName>
        <fullName evidence="2">Uncharacterized protein</fullName>
    </submittedName>
</protein>
<dbReference type="OrthoDB" id="4356994at2759"/>
<evidence type="ECO:0000313" key="2">
    <source>
        <dbReference type="EMBL" id="KAF3043443.1"/>
    </source>
</evidence>
<feature type="compositionally biased region" description="Polar residues" evidence="1">
    <location>
        <begin position="20"/>
        <end position="44"/>
    </location>
</feature>